<feature type="chain" id="PRO_5038571118" evidence="6">
    <location>
        <begin position="22"/>
        <end position="574"/>
    </location>
</feature>
<gene>
    <name evidence="9" type="ORF">IAC06_01565</name>
</gene>
<comment type="similarity">
    <text evidence="2">Belongs to the SusD family.</text>
</comment>
<dbReference type="Proteomes" id="UP000823661">
    <property type="component" value="Unassembled WGS sequence"/>
</dbReference>
<proteinExistence type="inferred from homology"/>
<evidence type="ECO:0000256" key="4">
    <source>
        <dbReference type="ARBA" id="ARBA00023136"/>
    </source>
</evidence>
<protein>
    <submittedName>
        <fullName evidence="9">RagB/SusD family nutrient uptake outer membrane protein</fullName>
    </submittedName>
</protein>
<dbReference type="Gene3D" id="1.25.40.390">
    <property type="match status" value="1"/>
</dbReference>
<dbReference type="SUPFAM" id="SSF48452">
    <property type="entry name" value="TPR-like"/>
    <property type="match status" value="1"/>
</dbReference>
<comment type="subcellular location">
    <subcellularLocation>
        <location evidence="1">Cell outer membrane</location>
    </subcellularLocation>
</comment>
<organism evidence="9 10">
    <name type="scientific">Candidatus Cryptobacteroides intestinavium</name>
    <dbReference type="NCBI Taxonomy" id="2840766"/>
    <lineage>
        <taxon>Bacteria</taxon>
        <taxon>Pseudomonadati</taxon>
        <taxon>Bacteroidota</taxon>
        <taxon>Bacteroidia</taxon>
        <taxon>Bacteroidales</taxon>
        <taxon>Candidatus Cryptobacteroides</taxon>
    </lineage>
</organism>
<dbReference type="EMBL" id="JADIMI010000014">
    <property type="protein sequence ID" value="MBO8451557.1"/>
    <property type="molecule type" value="Genomic_DNA"/>
</dbReference>
<evidence type="ECO:0000313" key="9">
    <source>
        <dbReference type="EMBL" id="MBO8451557.1"/>
    </source>
</evidence>
<evidence type="ECO:0000256" key="5">
    <source>
        <dbReference type="ARBA" id="ARBA00023237"/>
    </source>
</evidence>
<reference evidence="9" key="2">
    <citation type="journal article" date="2021" name="PeerJ">
        <title>Extensive microbial diversity within the chicken gut microbiome revealed by metagenomics and culture.</title>
        <authorList>
            <person name="Gilroy R."/>
            <person name="Ravi A."/>
            <person name="Getino M."/>
            <person name="Pursley I."/>
            <person name="Horton D.L."/>
            <person name="Alikhan N.F."/>
            <person name="Baker D."/>
            <person name="Gharbi K."/>
            <person name="Hall N."/>
            <person name="Watson M."/>
            <person name="Adriaenssens E.M."/>
            <person name="Foster-Nyarko E."/>
            <person name="Jarju S."/>
            <person name="Secka A."/>
            <person name="Antonio M."/>
            <person name="Oren A."/>
            <person name="Chaudhuri R.R."/>
            <person name="La Ragione R."/>
            <person name="Hildebrand F."/>
            <person name="Pallen M.J."/>
        </authorList>
    </citation>
    <scope>NUCLEOTIDE SEQUENCE</scope>
    <source>
        <strain evidence="9">B1-20833</strain>
    </source>
</reference>
<keyword evidence="3 6" id="KW-0732">Signal</keyword>
<dbReference type="InterPro" id="IPR012944">
    <property type="entry name" value="SusD_RagB_dom"/>
</dbReference>
<accession>A0A9D9EPB0</accession>
<dbReference type="Pfam" id="PF07980">
    <property type="entry name" value="SusD_RagB"/>
    <property type="match status" value="1"/>
</dbReference>
<evidence type="ECO:0000256" key="3">
    <source>
        <dbReference type="ARBA" id="ARBA00022729"/>
    </source>
</evidence>
<keyword evidence="5" id="KW-0998">Cell outer membrane</keyword>
<feature type="signal peptide" evidence="6">
    <location>
        <begin position="1"/>
        <end position="21"/>
    </location>
</feature>
<dbReference type="Pfam" id="PF14322">
    <property type="entry name" value="SusD-like_3"/>
    <property type="match status" value="1"/>
</dbReference>
<dbReference type="PROSITE" id="PS51257">
    <property type="entry name" value="PROKAR_LIPOPROTEIN"/>
    <property type="match status" value="1"/>
</dbReference>
<keyword evidence="4" id="KW-0472">Membrane</keyword>
<feature type="domain" description="SusD-like N-terminal" evidence="8">
    <location>
        <begin position="20"/>
        <end position="210"/>
    </location>
</feature>
<feature type="domain" description="RagB/SusD" evidence="7">
    <location>
        <begin position="321"/>
        <end position="574"/>
    </location>
</feature>
<evidence type="ECO:0000259" key="7">
    <source>
        <dbReference type="Pfam" id="PF07980"/>
    </source>
</evidence>
<evidence type="ECO:0000313" key="10">
    <source>
        <dbReference type="Proteomes" id="UP000823661"/>
    </source>
</evidence>
<dbReference type="InterPro" id="IPR033985">
    <property type="entry name" value="SusD-like_N"/>
</dbReference>
<sequence length="574" mass="65420">MNKKIYLFAASLMAAASCSFLDVEPTVMVGSYESEEEALYGLAGVYGVINSEAFYGNYYSQMLSNVDDLSYYNRTSGNNFSVWYQHDASSQEVYEAWTEIYEGIGNANSFMEAMTDCEFDPDHKLYNEARFLRAYYYFILAQAWGDVPLRLTPTTSPYNVQCEATPQLKVLQWVVSEMADCLELADEALTNAPSRVVKTTMYGILARVYLFMAGESVTGTDDAMKNEYFARARDYAYEVIKSGKHRLNQGNDQNDGYSQVFINMISDRYDTEYYESMWEADFKGNRSSSDNWSNGRIGNVIGLQCQLTSGYSDPELECNFSYGQYNGSLKLWNLYWTEDRTEAETGLADDDDPHWDRRQAWNMCPYNYKGKNKSGDADYIPIGRKTPYTHSSVSTDVNPVVAKAVRNCGKYRRETQYEGIKGDAGPYTPLNYPILRYSDVLLMYAEAYNECDGPSEQVFNDCIVPVRERAGISTRPYSGNYDTKEAFRQLVRNERGRELCFESLRKYDLIRWGIFVEAMRGYTDDTYSTDWASGSTEAAAARIIASSVQPRHILLPVPNIELGVNDLLQQNPLW</sequence>
<evidence type="ECO:0000256" key="6">
    <source>
        <dbReference type="SAM" id="SignalP"/>
    </source>
</evidence>
<evidence type="ECO:0000259" key="8">
    <source>
        <dbReference type="Pfam" id="PF14322"/>
    </source>
</evidence>
<evidence type="ECO:0000256" key="2">
    <source>
        <dbReference type="ARBA" id="ARBA00006275"/>
    </source>
</evidence>
<reference evidence="9" key="1">
    <citation type="submission" date="2020-10" db="EMBL/GenBank/DDBJ databases">
        <authorList>
            <person name="Gilroy R."/>
        </authorList>
    </citation>
    <scope>NUCLEOTIDE SEQUENCE</scope>
    <source>
        <strain evidence="9">B1-20833</strain>
    </source>
</reference>
<dbReference type="InterPro" id="IPR011990">
    <property type="entry name" value="TPR-like_helical_dom_sf"/>
</dbReference>
<dbReference type="GO" id="GO:0009279">
    <property type="term" value="C:cell outer membrane"/>
    <property type="evidence" value="ECO:0007669"/>
    <property type="project" value="UniProtKB-SubCell"/>
</dbReference>
<evidence type="ECO:0000256" key="1">
    <source>
        <dbReference type="ARBA" id="ARBA00004442"/>
    </source>
</evidence>
<dbReference type="AlphaFoldDB" id="A0A9D9EPB0"/>
<comment type="caution">
    <text evidence="9">The sequence shown here is derived from an EMBL/GenBank/DDBJ whole genome shotgun (WGS) entry which is preliminary data.</text>
</comment>
<name>A0A9D9EPB0_9BACT</name>